<keyword evidence="4" id="KW-0564">Palmitate</keyword>
<dbReference type="InterPro" id="IPR006059">
    <property type="entry name" value="SBP"/>
</dbReference>
<dbReference type="Gene3D" id="3.40.190.10">
    <property type="entry name" value="Periplasmic binding protein-like II"/>
    <property type="match status" value="2"/>
</dbReference>
<protein>
    <submittedName>
        <fullName evidence="7">Extracellular solute-binding protein</fullName>
    </submittedName>
</protein>
<evidence type="ECO:0000256" key="3">
    <source>
        <dbReference type="ARBA" id="ARBA00023136"/>
    </source>
</evidence>
<gene>
    <name evidence="7" type="ORF">H1191_19680</name>
</gene>
<dbReference type="PROSITE" id="PS51257">
    <property type="entry name" value="PROKAR_LIPOPROTEIN"/>
    <property type="match status" value="1"/>
</dbReference>
<dbReference type="EMBL" id="JACEIQ010000037">
    <property type="protein sequence ID" value="MBA4496482.1"/>
    <property type="molecule type" value="Genomic_DNA"/>
</dbReference>
<reference evidence="7 8" key="1">
    <citation type="submission" date="2020-07" db="EMBL/GenBank/DDBJ databases">
        <authorList>
            <person name="Feng H."/>
        </authorList>
    </citation>
    <scope>NUCLEOTIDE SEQUENCE [LARGE SCALE GENOMIC DNA]</scope>
    <source>
        <strain evidence="8">s-10</strain>
    </source>
</reference>
<dbReference type="SUPFAM" id="SSF53850">
    <property type="entry name" value="Periplasmic binding protein-like II"/>
    <property type="match status" value="1"/>
</dbReference>
<keyword evidence="3" id="KW-0472">Membrane</keyword>
<accession>A0A7W1WV33</accession>
<evidence type="ECO:0000256" key="6">
    <source>
        <dbReference type="SAM" id="SignalP"/>
    </source>
</evidence>
<keyword evidence="2 6" id="KW-0732">Signal</keyword>
<feature type="chain" id="PRO_5039188994" evidence="6">
    <location>
        <begin position="22"/>
        <end position="526"/>
    </location>
</feature>
<evidence type="ECO:0000313" key="8">
    <source>
        <dbReference type="Proteomes" id="UP000535491"/>
    </source>
</evidence>
<organism evidence="7 8">
    <name type="scientific">Paenactinomyces guangxiensis</name>
    <dbReference type="NCBI Taxonomy" id="1490290"/>
    <lineage>
        <taxon>Bacteria</taxon>
        <taxon>Bacillati</taxon>
        <taxon>Bacillota</taxon>
        <taxon>Bacilli</taxon>
        <taxon>Bacillales</taxon>
        <taxon>Thermoactinomycetaceae</taxon>
        <taxon>Paenactinomyces</taxon>
    </lineage>
</organism>
<proteinExistence type="predicted"/>
<evidence type="ECO:0000313" key="7">
    <source>
        <dbReference type="EMBL" id="MBA4496482.1"/>
    </source>
</evidence>
<name>A0A7W1WV33_9BACL</name>
<dbReference type="PANTHER" id="PTHR43649:SF33">
    <property type="entry name" value="POLYGALACTURONAN_RHAMNOGALACTURONAN-BINDING PROTEIN YTCQ"/>
    <property type="match status" value="1"/>
</dbReference>
<keyword evidence="5" id="KW-0449">Lipoprotein</keyword>
<feature type="signal peptide" evidence="6">
    <location>
        <begin position="1"/>
        <end position="21"/>
    </location>
</feature>
<dbReference type="AlphaFoldDB" id="A0A7W1WV33"/>
<comment type="caution">
    <text evidence="7">The sequence shown here is derived from an EMBL/GenBank/DDBJ whole genome shotgun (WGS) entry which is preliminary data.</text>
</comment>
<evidence type="ECO:0000256" key="4">
    <source>
        <dbReference type="ARBA" id="ARBA00023139"/>
    </source>
</evidence>
<evidence type="ECO:0000256" key="2">
    <source>
        <dbReference type="ARBA" id="ARBA00022729"/>
    </source>
</evidence>
<dbReference type="InterPro" id="IPR050490">
    <property type="entry name" value="Bact_solute-bd_prot1"/>
</dbReference>
<sequence length="526" mass="59727">MNLKRLAILLLIFTLSLSGCSFLTGEKANDKENNQGNSGGKLELKWFTVVDEATSVLPDAQNDFVKKKIEEKFNVDLKMEYMPIGPDRDNQLNVKVASGDVPDMFMTLGVTSQKLALDGVLADMTPFVSPETVPNYFKWVKEEELKRYAIEKKFVRAPVPFDRNVYRSYYIRKDWLDKLGLQVPESYDDMMNVMRAFTFKDPDGNGKKDTYGISVSGNGEKLSIDLPQYIHNDLIGVFMIDKGKLIDVQSDPRIEKVIDETVGMMKEGTIDPDWFLNEGTAHIDRAAQGKVGIVAGNTRDLILDSNPNSLQNKSKAIDPKADWIPFNPFKDKPGIWSENLPETAFLFPKSVADQEPEKIKRSVQILDWLASEEGFLLTHYGIEGKHYTREGNKITLKPDAIQKDIVEKGNFLDIYDCFTPNAPEVLGLEVIDPRMTDRDRNIVETIKSYPKIPSIGTNVTPPKGLNLADFRAKMNEYQAKLLFDEKSGKNWPKYRQELLTKYKGQAVFQSYVEQIRAVGFKVEDFK</sequence>
<keyword evidence="8" id="KW-1185">Reference proteome</keyword>
<dbReference type="Proteomes" id="UP000535491">
    <property type="component" value="Unassembled WGS sequence"/>
</dbReference>
<keyword evidence="1" id="KW-1003">Cell membrane</keyword>
<evidence type="ECO:0000256" key="5">
    <source>
        <dbReference type="ARBA" id="ARBA00023288"/>
    </source>
</evidence>
<dbReference type="PANTHER" id="PTHR43649">
    <property type="entry name" value="ARABINOSE-BINDING PROTEIN-RELATED"/>
    <property type="match status" value="1"/>
</dbReference>
<dbReference type="RefSeq" id="WP_181754944.1">
    <property type="nucleotide sequence ID" value="NZ_JACEIQ010000037.1"/>
</dbReference>
<evidence type="ECO:0000256" key="1">
    <source>
        <dbReference type="ARBA" id="ARBA00022475"/>
    </source>
</evidence>
<dbReference type="Pfam" id="PF01547">
    <property type="entry name" value="SBP_bac_1"/>
    <property type="match status" value="1"/>
</dbReference>